<dbReference type="AlphaFoldDB" id="A0A508WPH2"/>
<organism evidence="1">
    <name type="scientific">Sinorhizobium medicae</name>
    <dbReference type="NCBI Taxonomy" id="110321"/>
    <lineage>
        <taxon>Bacteria</taxon>
        <taxon>Pseudomonadati</taxon>
        <taxon>Pseudomonadota</taxon>
        <taxon>Alphaproteobacteria</taxon>
        <taxon>Hyphomicrobiales</taxon>
        <taxon>Rhizobiaceae</taxon>
        <taxon>Sinorhizobium/Ensifer group</taxon>
        <taxon>Sinorhizobium</taxon>
    </lineage>
</organism>
<proteinExistence type="predicted"/>
<gene>
    <name evidence="1" type="ORF">EMEDMD4_1010011</name>
</gene>
<dbReference type="EMBL" id="CABFNB010000004">
    <property type="protein sequence ID" value="VTZ59202.1"/>
    <property type="molecule type" value="Genomic_DNA"/>
</dbReference>
<evidence type="ECO:0000313" key="1">
    <source>
        <dbReference type="EMBL" id="VTZ59202.1"/>
    </source>
</evidence>
<reference evidence="1" key="1">
    <citation type="submission" date="2019-06" db="EMBL/GenBank/DDBJ databases">
        <authorList>
            <person name="Le Quere A."/>
            <person name="Colella S."/>
        </authorList>
    </citation>
    <scope>NUCLEOTIDE SEQUENCE</scope>
    <source>
        <strain evidence="1">EmedicaeMD41</strain>
    </source>
</reference>
<protein>
    <submittedName>
        <fullName evidence="1">Uncharacterized protein</fullName>
    </submittedName>
</protein>
<name>A0A508WPH2_9HYPH</name>
<dbReference type="Proteomes" id="UP000507954">
    <property type="component" value="Unassembled WGS sequence"/>
</dbReference>
<sequence length="145" mass="16016">MRLRDPSWAGLQIPSWACASSCGFLKFLSEEFLDEGLIGVDADEFQPAGADIFESVRDIGGGHDNIARQSRGFLVAHGEFDFSLLHDPCLRIGMHMKRDPSTGISINEEDRYLAPVVPPFEANGAAFARLRVLMAKDCKHRILPS</sequence>
<accession>A0A508WPH2</accession>